<name>A0ABR1WQT3_9PEZI</name>
<dbReference type="EMBL" id="JAQQWN010000005">
    <property type="protein sequence ID" value="KAK8085901.1"/>
    <property type="molecule type" value="Genomic_DNA"/>
</dbReference>
<dbReference type="GeneID" id="92044547"/>
<accession>A0ABR1WQT3</accession>
<sequence length="75" mass="8639">MDALRRGSSDAYVTLGVYTCPWRGRLDSYEYYHCPIAAYSLNAAVRYDVLYEISTSNDTSQFAMLRSPKQMRIKT</sequence>
<comment type="caution">
    <text evidence="1">The sequence shown here is derived from an EMBL/GenBank/DDBJ whole genome shotgun (WGS) entry which is preliminary data.</text>
</comment>
<evidence type="ECO:0000313" key="2">
    <source>
        <dbReference type="Proteomes" id="UP001433268"/>
    </source>
</evidence>
<organism evidence="1 2">
    <name type="scientific">Apiospora hydei</name>
    <dbReference type="NCBI Taxonomy" id="1337664"/>
    <lineage>
        <taxon>Eukaryota</taxon>
        <taxon>Fungi</taxon>
        <taxon>Dikarya</taxon>
        <taxon>Ascomycota</taxon>
        <taxon>Pezizomycotina</taxon>
        <taxon>Sordariomycetes</taxon>
        <taxon>Xylariomycetidae</taxon>
        <taxon>Amphisphaeriales</taxon>
        <taxon>Apiosporaceae</taxon>
        <taxon>Apiospora</taxon>
    </lineage>
</organism>
<proteinExistence type="predicted"/>
<keyword evidence="2" id="KW-1185">Reference proteome</keyword>
<dbReference type="Proteomes" id="UP001433268">
    <property type="component" value="Unassembled WGS sequence"/>
</dbReference>
<gene>
    <name evidence="1" type="ORF">PG997_007172</name>
</gene>
<evidence type="ECO:0000313" key="1">
    <source>
        <dbReference type="EMBL" id="KAK8085901.1"/>
    </source>
</evidence>
<reference evidence="1 2" key="1">
    <citation type="submission" date="2023-01" db="EMBL/GenBank/DDBJ databases">
        <title>Analysis of 21 Apiospora genomes using comparative genomics revels a genus with tremendous synthesis potential of carbohydrate active enzymes and secondary metabolites.</title>
        <authorList>
            <person name="Sorensen T."/>
        </authorList>
    </citation>
    <scope>NUCLEOTIDE SEQUENCE [LARGE SCALE GENOMIC DNA]</scope>
    <source>
        <strain evidence="1 2">CBS 114990</strain>
    </source>
</reference>
<protein>
    <submittedName>
        <fullName evidence="1">Uncharacterized protein</fullName>
    </submittedName>
</protein>
<dbReference type="RefSeq" id="XP_066670410.1">
    <property type="nucleotide sequence ID" value="XM_066811487.1"/>
</dbReference>